<name>A0A8S5NTJ5_9CAUD</name>
<reference evidence="1" key="1">
    <citation type="journal article" date="2021" name="Proc. Natl. Acad. Sci. U.S.A.">
        <title>A Catalog of Tens of Thousands of Viruses from Human Metagenomes Reveals Hidden Associations with Chronic Diseases.</title>
        <authorList>
            <person name="Tisza M.J."/>
            <person name="Buck C.B."/>
        </authorList>
    </citation>
    <scope>NUCLEOTIDE SEQUENCE</scope>
    <source>
        <strain evidence="1">CtQ091</strain>
    </source>
</reference>
<accession>A0A8S5NTJ5</accession>
<evidence type="ECO:0000313" key="1">
    <source>
        <dbReference type="EMBL" id="DAD98062.1"/>
    </source>
</evidence>
<dbReference type="EMBL" id="BK015252">
    <property type="protein sequence ID" value="DAD98062.1"/>
    <property type="molecule type" value="Genomic_DNA"/>
</dbReference>
<proteinExistence type="predicted"/>
<organism evidence="1">
    <name type="scientific">Siphoviridae sp. ctQ091</name>
    <dbReference type="NCBI Taxonomy" id="2825490"/>
    <lineage>
        <taxon>Viruses</taxon>
        <taxon>Duplodnaviria</taxon>
        <taxon>Heunggongvirae</taxon>
        <taxon>Uroviricota</taxon>
        <taxon>Caudoviricetes</taxon>
    </lineage>
</organism>
<sequence>MKYPTIRRTDGREGEVRRKTIEFQEHKRNRAKRIKSTRHSKRTNFNYSDGWTNRLMAELNGK</sequence>
<protein>
    <submittedName>
        <fullName evidence="1">Uncharacterized protein</fullName>
    </submittedName>
</protein>